<evidence type="ECO:0000313" key="2">
    <source>
        <dbReference type="EMBL" id="RUS66126.1"/>
    </source>
</evidence>
<dbReference type="InterPro" id="IPR000944">
    <property type="entry name" value="Tscrpt_reg_Rrf2"/>
</dbReference>
<dbReference type="PROSITE" id="PS51197">
    <property type="entry name" value="HTH_RRF2_2"/>
    <property type="match status" value="1"/>
</dbReference>
<dbReference type="NCBIfam" id="TIGR00738">
    <property type="entry name" value="rrf2_super"/>
    <property type="match status" value="1"/>
</dbReference>
<evidence type="ECO:0000256" key="1">
    <source>
        <dbReference type="ARBA" id="ARBA00023125"/>
    </source>
</evidence>
<proteinExistence type="predicted"/>
<dbReference type="PANTHER" id="PTHR33221">
    <property type="entry name" value="WINGED HELIX-TURN-HELIX TRANSCRIPTIONAL REGULATOR, RRF2 FAMILY"/>
    <property type="match status" value="1"/>
</dbReference>
<protein>
    <submittedName>
        <fullName evidence="2">HTH-type transcriptional regulator</fullName>
    </submittedName>
</protein>
<dbReference type="GO" id="GO:0005829">
    <property type="term" value="C:cytosol"/>
    <property type="evidence" value="ECO:0007669"/>
    <property type="project" value="TreeGrafter"/>
</dbReference>
<dbReference type="GO" id="GO:0003700">
    <property type="term" value="F:DNA-binding transcription factor activity"/>
    <property type="evidence" value="ECO:0007669"/>
    <property type="project" value="TreeGrafter"/>
</dbReference>
<evidence type="ECO:0000313" key="3">
    <source>
        <dbReference type="Proteomes" id="UP000286947"/>
    </source>
</evidence>
<name>A0A433SBJ5_9BURK</name>
<dbReference type="Pfam" id="PF02082">
    <property type="entry name" value="Rrf2"/>
    <property type="match status" value="1"/>
</dbReference>
<organism evidence="2 3">
    <name type="scientific">Saezia sanguinis</name>
    <dbReference type="NCBI Taxonomy" id="1965230"/>
    <lineage>
        <taxon>Bacteria</taxon>
        <taxon>Pseudomonadati</taxon>
        <taxon>Pseudomonadota</taxon>
        <taxon>Betaproteobacteria</taxon>
        <taxon>Burkholderiales</taxon>
        <taxon>Saeziaceae</taxon>
        <taxon>Saezia</taxon>
    </lineage>
</organism>
<dbReference type="InterPro" id="IPR036388">
    <property type="entry name" value="WH-like_DNA-bd_sf"/>
</dbReference>
<accession>A0A433SBJ5</accession>
<dbReference type="SUPFAM" id="SSF46785">
    <property type="entry name" value="Winged helix' DNA-binding domain"/>
    <property type="match status" value="1"/>
</dbReference>
<comment type="caution">
    <text evidence="2">The sequence shown here is derived from an EMBL/GenBank/DDBJ whole genome shotgun (WGS) entry which is preliminary data.</text>
</comment>
<dbReference type="OrthoDB" id="9795923at2"/>
<dbReference type="Proteomes" id="UP000286947">
    <property type="component" value="Unassembled WGS sequence"/>
</dbReference>
<reference evidence="2 3" key="1">
    <citation type="submission" date="2018-01" db="EMBL/GenBank/DDBJ databases">
        <title>Saezia sanguinis gen. nov., sp. nov., in the order Burkholderiales isolated from human blood.</title>
        <authorList>
            <person name="Medina-Pascual M.J."/>
            <person name="Valdezate S."/>
            <person name="Monzon S."/>
            <person name="Cuesta I."/>
            <person name="Carrasco G."/>
            <person name="Villalon P."/>
            <person name="Saez-Nieto J.A."/>
        </authorList>
    </citation>
    <scope>NUCLEOTIDE SEQUENCE [LARGE SCALE GENOMIC DNA]</scope>
    <source>
        <strain evidence="2 3">CNM695-12</strain>
    </source>
</reference>
<dbReference type="AlphaFoldDB" id="A0A433SBJ5"/>
<sequence>MGVSLKCQYALRALFELGLRQEGSKWVRLQEVARAQAVPARFLENILNQLRRGGFVESRRGLNGGFRLARQTTSMHIAEIVRFMDGDIYSVDQHQAGVQAVDTVFAALWQQAQAAIEQVYQEKTLQDLLDAQAVQQTVSDYAI</sequence>
<dbReference type="RefSeq" id="WP_126980390.1">
    <property type="nucleotide sequence ID" value="NZ_PQSP01000006.1"/>
</dbReference>
<dbReference type="GO" id="GO:0003677">
    <property type="term" value="F:DNA binding"/>
    <property type="evidence" value="ECO:0007669"/>
    <property type="project" value="UniProtKB-KW"/>
</dbReference>
<dbReference type="Gene3D" id="1.10.10.10">
    <property type="entry name" value="Winged helix-like DNA-binding domain superfamily/Winged helix DNA-binding domain"/>
    <property type="match status" value="1"/>
</dbReference>
<dbReference type="PANTHER" id="PTHR33221:SF5">
    <property type="entry name" value="HTH-TYPE TRANSCRIPTIONAL REGULATOR ISCR"/>
    <property type="match status" value="1"/>
</dbReference>
<keyword evidence="1" id="KW-0238">DNA-binding</keyword>
<gene>
    <name evidence="2" type="ORF">CUZ56_02204</name>
</gene>
<dbReference type="InterPro" id="IPR036390">
    <property type="entry name" value="WH_DNA-bd_sf"/>
</dbReference>
<dbReference type="EMBL" id="PQSP01000006">
    <property type="protein sequence ID" value="RUS66126.1"/>
    <property type="molecule type" value="Genomic_DNA"/>
</dbReference>
<keyword evidence="3" id="KW-1185">Reference proteome</keyword>